<reference evidence="3" key="1">
    <citation type="submission" date="2017-08" db="EMBL/GenBank/DDBJ databases">
        <title>A dynamic microbial community with high functional redundancy inhabits the cold, oxic subseafloor aquifer.</title>
        <authorList>
            <person name="Tully B.J."/>
            <person name="Wheat C.G."/>
            <person name="Glazer B.T."/>
            <person name="Huber J.A."/>
        </authorList>
    </citation>
    <scope>NUCLEOTIDE SEQUENCE [LARGE SCALE GENOMIC DNA]</scope>
</reference>
<sequence length="94" mass="10187">MSSQTSLLDPTAELQPSERQLLPRLSSLAGATIGLLDISKPRGKEFLDEVEKFLIDAGATVKRYAKPTFARIAPLELTQKISTECDAVIEGLAD</sequence>
<evidence type="ECO:0000259" key="1">
    <source>
        <dbReference type="Pfam" id="PF24696"/>
    </source>
</evidence>
<dbReference type="Pfam" id="PF24696">
    <property type="entry name" value="UGSC"/>
    <property type="match status" value="1"/>
</dbReference>
<feature type="domain" description="UGSC-like" evidence="1">
    <location>
        <begin position="7"/>
        <end position="94"/>
    </location>
</feature>
<dbReference type="AlphaFoldDB" id="A0A2A5B9F8"/>
<organism evidence="2 3">
    <name type="scientific">SAR86 cluster bacterium</name>
    <dbReference type="NCBI Taxonomy" id="2030880"/>
    <lineage>
        <taxon>Bacteria</taxon>
        <taxon>Pseudomonadati</taxon>
        <taxon>Pseudomonadota</taxon>
        <taxon>Gammaproteobacteria</taxon>
        <taxon>SAR86 cluster</taxon>
    </lineage>
</organism>
<name>A0A2A5B9F8_9GAMM</name>
<evidence type="ECO:0000313" key="3">
    <source>
        <dbReference type="Proteomes" id="UP000218327"/>
    </source>
</evidence>
<dbReference type="InterPro" id="IPR057767">
    <property type="entry name" value="UGSC-like_dom"/>
</dbReference>
<protein>
    <recommendedName>
        <fullName evidence="1">UGSC-like domain-containing protein</fullName>
    </recommendedName>
</protein>
<comment type="caution">
    <text evidence="2">The sequence shown here is derived from an EMBL/GenBank/DDBJ whole genome shotgun (WGS) entry which is preliminary data.</text>
</comment>
<evidence type="ECO:0000313" key="2">
    <source>
        <dbReference type="EMBL" id="PCJ27961.1"/>
    </source>
</evidence>
<dbReference type="Proteomes" id="UP000218327">
    <property type="component" value="Unassembled WGS sequence"/>
</dbReference>
<accession>A0A2A5B9F8</accession>
<dbReference type="EMBL" id="NVVJ01000004">
    <property type="protein sequence ID" value="PCJ27961.1"/>
    <property type="molecule type" value="Genomic_DNA"/>
</dbReference>
<proteinExistence type="predicted"/>
<gene>
    <name evidence="2" type="ORF">COA96_02010</name>
</gene>